<dbReference type="SUPFAM" id="SSF46785">
    <property type="entry name" value="Winged helix' DNA-binding domain"/>
    <property type="match status" value="1"/>
</dbReference>
<organism evidence="3 4">
    <name type="scientific">Brevibacterium casei</name>
    <dbReference type="NCBI Taxonomy" id="33889"/>
    <lineage>
        <taxon>Bacteria</taxon>
        <taxon>Bacillati</taxon>
        <taxon>Actinomycetota</taxon>
        <taxon>Actinomycetes</taxon>
        <taxon>Micrococcales</taxon>
        <taxon>Brevibacteriaceae</taxon>
        <taxon>Brevibacterium</taxon>
    </lineage>
</organism>
<dbReference type="Gene3D" id="1.10.10.10">
    <property type="entry name" value="Winged helix-like DNA-binding domain superfamily/Winged helix DNA-binding domain"/>
    <property type="match status" value="1"/>
</dbReference>
<dbReference type="EMBL" id="CP065989">
    <property type="protein sequence ID" value="QQB13974.1"/>
    <property type="molecule type" value="Genomic_DNA"/>
</dbReference>
<dbReference type="SMART" id="SM00418">
    <property type="entry name" value="HTH_ARSR"/>
    <property type="match status" value="1"/>
</dbReference>
<sequence>MSAEAGAGNADRPPRDAERVARAIERRDATDAEAKALASSVRIRILRLTLSEALTNREIAEVLDLNPATALHHVRMLVDTGFLEAQEVRRGRRGAREIPYLATGKSWYLDLGDEVANPMIEAFAAEFGAAPSNERTMSRMAAMLTAEEVDEFRQRLEDLLEDFRSRNSADRGDGAEVREWAVFVAIHPSAHPSAPGDRLGASDGEQPPTQ</sequence>
<accession>A0A7T3ZYC5</accession>
<feature type="domain" description="HTH arsR-type" evidence="2">
    <location>
        <begin position="32"/>
        <end position="124"/>
    </location>
</feature>
<protein>
    <submittedName>
        <fullName evidence="3">Winged helix-turn-helix transcriptional regulator</fullName>
    </submittedName>
</protein>
<evidence type="ECO:0000313" key="3">
    <source>
        <dbReference type="EMBL" id="QQB13974.1"/>
    </source>
</evidence>
<dbReference type="GO" id="GO:0003700">
    <property type="term" value="F:DNA-binding transcription factor activity"/>
    <property type="evidence" value="ECO:0007669"/>
    <property type="project" value="InterPro"/>
</dbReference>
<proteinExistence type="predicted"/>
<reference evidence="3 4" key="1">
    <citation type="submission" date="2020-12" db="EMBL/GenBank/DDBJ databases">
        <title>FDA dAtabase for Regulatory Grade micrObial Sequences (FDA-ARGOS): Supporting development and validation of Infectious Disease Dx tests.</title>
        <authorList>
            <person name="Sproer C."/>
            <person name="Gronow S."/>
            <person name="Severitt S."/>
            <person name="Schroder I."/>
            <person name="Tallon L."/>
            <person name="Sadzewicz L."/>
            <person name="Zhao X."/>
            <person name="Boylan J."/>
            <person name="Ott S."/>
            <person name="Bowen H."/>
            <person name="Vavikolanu K."/>
            <person name="Mehta A."/>
            <person name="Aluvathingal J."/>
            <person name="Nadendla S."/>
            <person name="Lowell S."/>
            <person name="Myers T."/>
            <person name="Yan Y."/>
            <person name="Sichtig H."/>
        </authorList>
    </citation>
    <scope>NUCLEOTIDE SEQUENCE [LARGE SCALE GENOMIC DNA]</scope>
    <source>
        <strain evidence="3 4">FDAARGOS_990</strain>
    </source>
</reference>
<dbReference type="Pfam" id="PF12840">
    <property type="entry name" value="HTH_20"/>
    <property type="match status" value="1"/>
</dbReference>
<dbReference type="CDD" id="cd00090">
    <property type="entry name" value="HTH_ARSR"/>
    <property type="match status" value="1"/>
</dbReference>
<name>A0A7T3ZYC5_9MICO</name>
<dbReference type="Proteomes" id="UP000595374">
    <property type="component" value="Chromosome"/>
</dbReference>
<evidence type="ECO:0000313" key="4">
    <source>
        <dbReference type="Proteomes" id="UP000595374"/>
    </source>
</evidence>
<feature type="region of interest" description="Disordered" evidence="1">
    <location>
        <begin position="189"/>
        <end position="210"/>
    </location>
</feature>
<gene>
    <name evidence="3" type="ORF">I6H47_14505</name>
</gene>
<dbReference type="InterPro" id="IPR001845">
    <property type="entry name" value="HTH_ArsR_DNA-bd_dom"/>
</dbReference>
<dbReference type="InterPro" id="IPR036390">
    <property type="entry name" value="WH_DNA-bd_sf"/>
</dbReference>
<dbReference type="RefSeq" id="WP_198499103.1">
    <property type="nucleotide sequence ID" value="NZ_CP065989.1"/>
</dbReference>
<dbReference type="InterPro" id="IPR011991">
    <property type="entry name" value="ArsR-like_HTH"/>
</dbReference>
<dbReference type="InterPro" id="IPR036388">
    <property type="entry name" value="WH-like_DNA-bd_sf"/>
</dbReference>
<evidence type="ECO:0000256" key="1">
    <source>
        <dbReference type="SAM" id="MobiDB-lite"/>
    </source>
</evidence>
<dbReference type="AlphaFoldDB" id="A0A7T3ZYC5"/>
<evidence type="ECO:0000259" key="2">
    <source>
        <dbReference type="SMART" id="SM00418"/>
    </source>
</evidence>